<name>A0A7J6VA49_THATH</name>
<protein>
    <submittedName>
        <fullName evidence="1">Uncharacterized protein</fullName>
    </submittedName>
</protein>
<sequence length="62" mass="6952">MLGVDHAPSSSSPAIKATYWPSWDSNFSCQSPLSLSAAVYFSPQFFLDKIYRSYPVDSMKKL</sequence>
<dbReference type="OrthoDB" id="76388at2759"/>
<dbReference type="EMBL" id="JABWDY010035547">
    <property type="protein sequence ID" value="KAF5181929.1"/>
    <property type="molecule type" value="Genomic_DNA"/>
</dbReference>
<dbReference type="AlphaFoldDB" id="A0A7J6VA49"/>
<accession>A0A7J6VA49</accession>
<reference evidence="1 2" key="1">
    <citation type="submission" date="2020-06" db="EMBL/GenBank/DDBJ databases">
        <title>Transcriptomic and genomic resources for Thalictrum thalictroides and T. hernandezii: Facilitating candidate gene discovery in an emerging model plant lineage.</title>
        <authorList>
            <person name="Arias T."/>
            <person name="Riano-Pachon D.M."/>
            <person name="Di Stilio V.S."/>
        </authorList>
    </citation>
    <scope>NUCLEOTIDE SEQUENCE [LARGE SCALE GENOMIC DNA]</scope>
    <source>
        <strain evidence="2">cv. WT478/WT964</strain>
        <tissue evidence="1">Leaves</tissue>
    </source>
</reference>
<gene>
    <name evidence="1" type="ORF">FRX31_028484</name>
</gene>
<evidence type="ECO:0000313" key="1">
    <source>
        <dbReference type="EMBL" id="KAF5181929.1"/>
    </source>
</evidence>
<keyword evidence="2" id="KW-1185">Reference proteome</keyword>
<comment type="caution">
    <text evidence="1">The sequence shown here is derived from an EMBL/GenBank/DDBJ whole genome shotgun (WGS) entry which is preliminary data.</text>
</comment>
<organism evidence="1 2">
    <name type="scientific">Thalictrum thalictroides</name>
    <name type="common">Rue-anemone</name>
    <name type="synonym">Anemone thalictroides</name>
    <dbReference type="NCBI Taxonomy" id="46969"/>
    <lineage>
        <taxon>Eukaryota</taxon>
        <taxon>Viridiplantae</taxon>
        <taxon>Streptophyta</taxon>
        <taxon>Embryophyta</taxon>
        <taxon>Tracheophyta</taxon>
        <taxon>Spermatophyta</taxon>
        <taxon>Magnoliopsida</taxon>
        <taxon>Ranunculales</taxon>
        <taxon>Ranunculaceae</taxon>
        <taxon>Thalictroideae</taxon>
        <taxon>Thalictrum</taxon>
    </lineage>
</organism>
<proteinExistence type="predicted"/>
<dbReference type="Proteomes" id="UP000554482">
    <property type="component" value="Unassembled WGS sequence"/>
</dbReference>
<evidence type="ECO:0000313" key="2">
    <source>
        <dbReference type="Proteomes" id="UP000554482"/>
    </source>
</evidence>